<evidence type="ECO:0000256" key="5">
    <source>
        <dbReference type="ARBA" id="ARBA00023014"/>
    </source>
</evidence>
<feature type="domain" description="Aconitase A/isopropylmalate dehydratase small subunit swivel" evidence="7">
    <location>
        <begin position="625"/>
        <end position="751"/>
    </location>
</feature>
<dbReference type="InterPro" id="IPR006249">
    <property type="entry name" value="Aconitase/IRP2"/>
</dbReference>
<dbReference type="Proteomes" id="UP000472839">
    <property type="component" value="Unassembled WGS sequence"/>
</dbReference>
<accession>A0A6L4WR88</accession>
<evidence type="ECO:0000256" key="1">
    <source>
        <dbReference type="ARBA" id="ARBA00001966"/>
    </source>
</evidence>
<reference evidence="10 11" key="1">
    <citation type="submission" date="2019-10" db="EMBL/GenBank/DDBJ databases">
        <title>Poseidonibacter ostreae sp. nov., isolated from the gut of the Ostrea denselamellosa.</title>
        <authorList>
            <person name="Choi A."/>
        </authorList>
    </citation>
    <scope>NUCLEOTIDE SEQUENCE [LARGE SCALE GENOMIC DNA]</scope>
    <source>
        <strain evidence="8 11">SJOD-M-33</strain>
        <strain evidence="9 10">SJOD-M-5</strain>
    </source>
</reference>
<keyword evidence="3" id="KW-0479">Metal-binding</keyword>
<gene>
    <name evidence="9" type="ORF">GBG18_03595</name>
    <name evidence="8" type="ORF">GBG19_10435</name>
</gene>
<dbReference type="Gene3D" id="3.30.499.10">
    <property type="entry name" value="Aconitase, domain 3"/>
    <property type="match status" value="2"/>
</dbReference>
<dbReference type="PRINTS" id="PR00415">
    <property type="entry name" value="ACONITASE"/>
</dbReference>
<dbReference type="InterPro" id="IPR001030">
    <property type="entry name" value="Acoase/IPM_deHydtase_lsu_aba"/>
</dbReference>
<evidence type="ECO:0000256" key="2">
    <source>
        <dbReference type="ARBA" id="ARBA00007185"/>
    </source>
</evidence>
<evidence type="ECO:0000313" key="9">
    <source>
        <dbReference type="EMBL" id="KAB7892187.1"/>
    </source>
</evidence>
<dbReference type="Gene3D" id="6.10.190.10">
    <property type="match status" value="1"/>
</dbReference>
<evidence type="ECO:0000259" key="6">
    <source>
        <dbReference type="Pfam" id="PF00330"/>
    </source>
</evidence>
<dbReference type="AlphaFoldDB" id="A0A6L4WR88"/>
<dbReference type="EMBL" id="WFKJ01000007">
    <property type="protein sequence ID" value="KAB7892187.1"/>
    <property type="molecule type" value="Genomic_DNA"/>
</dbReference>
<evidence type="ECO:0000313" key="10">
    <source>
        <dbReference type="Proteomes" id="UP000461010"/>
    </source>
</evidence>
<evidence type="ECO:0000313" key="11">
    <source>
        <dbReference type="Proteomes" id="UP000472839"/>
    </source>
</evidence>
<comment type="similarity">
    <text evidence="2">Belongs to the aconitase/IPM isomerase family.</text>
</comment>
<comment type="caution">
    <text evidence="8">The sequence shown here is derived from an EMBL/GenBank/DDBJ whole genome shotgun (WGS) entry which is preliminary data.</text>
</comment>
<dbReference type="SUPFAM" id="SSF53732">
    <property type="entry name" value="Aconitase iron-sulfur domain"/>
    <property type="match status" value="1"/>
</dbReference>
<dbReference type="RefSeq" id="WP_152188478.1">
    <property type="nucleotide sequence ID" value="NZ_WFKI01000007.1"/>
</dbReference>
<dbReference type="Pfam" id="PF00694">
    <property type="entry name" value="Aconitase_C"/>
    <property type="match status" value="1"/>
</dbReference>
<evidence type="ECO:0000313" key="8">
    <source>
        <dbReference type="EMBL" id="KAB7887574.1"/>
    </source>
</evidence>
<protein>
    <submittedName>
        <fullName evidence="8">Uncharacterized protein</fullName>
    </submittedName>
</protein>
<dbReference type="Gene3D" id="3.20.19.10">
    <property type="entry name" value="Aconitase, domain 4"/>
    <property type="match status" value="1"/>
</dbReference>
<feature type="domain" description="Aconitase/3-isopropylmalate dehydratase large subunit alpha/beta/alpha" evidence="6">
    <location>
        <begin position="68"/>
        <end position="505"/>
    </location>
</feature>
<dbReference type="GO" id="GO:0051536">
    <property type="term" value="F:iron-sulfur cluster binding"/>
    <property type="evidence" value="ECO:0007669"/>
    <property type="project" value="UniProtKB-KW"/>
</dbReference>
<evidence type="ECO:0000256" key="4">
    <source>
        <dbReference type="ARBA" id="ARBA00023004"/>
    </source>
</evidence>
<dbReference type="Proteomes" id="UP000461010">
    <property type="component" value="Unassembled WGS sequence"/>
</dbReference>
<dbReference type="InterPro" id="IPR036008">
    <property type="entry name" value="Aconitase_4Fe-4S_dom"/>
</dbReference>
<dbReference type="SUPFAM" id="SSF52016">
    <property type="entry name" value="LeuD/IlvD-like"/>
    <property type="match status" value="1"/>
</dbReference>
<keyword evidence="4" id="KW-0408">Iron</keyword>
<dbReference type="Pfam" id="PF00330">
    <property type="entry name" value="Aconitase"/>
    <property type="match status" value="1"/>
</dbReference>
<evidence type="ECO:0000259" key="7">
    <source>
        <dbReference type="Pfam" id="PF00694"/>
    </source>
</evidence>
<proteinExistence type="inferred from homology"/>
<comment type="cofactor">
    <cofactor evidence="1">
        <name>[4Fe-4S] cluster</name>
        <dbReference type="ChEBI" id="CHEBI:49883"/>
    </cofactor>
</comment>
<keyword evidence="5" id="KW-0411">Iron-sulfur</keyword>
<dbReference type="GO" id="GO:0046872">
    <property type="term" value="F:metal ion binding"/>
    <property type="evidence" value="ECO:0007669"/>
    <property type="project" value="UniProtKB-KW"/>
</dbReference>
<sequence>MNRFLNSFEFNEKKYYYCDLEKVYEYFPKLKKLPYCLKVLLEANIRNADENDVNDIIDVFITRNHLKQISFNANRIIMNEFNAVPTLVDFISISENISKKLKVMIDVVIDNVDSINNKEEKNKERYSFLKYIGNTFENISIIPPNDNPLKQVNLEYLSTMLSLKREEDKVVLFPESIVGTDLHSSMLNSLGVLSLCVSRIDIQSVMLESSVFLELPKTIGIQIKGSLAQGTSFNDVLLTLKNLVIHNKIDGKIVEFYGEGLKNISLEDRTILSNLILEYSGIGGYFPVDNNTIFFIEQTRGVDASLIKTYYEKQGLFLSKDLLNNSMEYEEFLELDLSSVLPIGVLVKNSYEEFFVSDVSKKLKTFKKGNFVKDNDIVLALIDICSNTTNPSLLIQASLIAKKACGLGISINKNISKFITFHSQVQKQFLEKLDLLKYLEQLGFLIVKKEEISISESISLDVEKFNLDVSYISYSNNMEKILDNKFVKSKWIFSPALVIAYCLKGNMDFDITKENISQDIYLSDIWPSMTEVNEYLEKLDYSIYKDLYEYIFVGNEYWQSLTFDKSDTYTWDKNSTYLCKTELFDKKDRNVIDIKNLRILALFDEDISSEQISPKGKISSYSSTALFLKLKGLLPDEFDTFENRYANSLVMTTSILSDSKLQNKIVKPKEGGYTKDFETSEIMSIYDFCTKIKNNNTPLIIFSGSSFCIEDKNDWTVKGLKLLGVDVIVAKSFSKSYKNDLLKLGILPLEFIDDDIESLKLKGDEIINIQSKRLKANDKIELEICRSEQCKVITVLSKIQNDRELEYYKNGGVLEYLLKDTLID</sequence>
<dbReference type="PANTHER" id="PTHR11670">
    <property type="entry name" value="ACONITASE/IRON-RESPONSIVE ELEMENT FAMILY MEMBER"/>
    <property type="match status" value="1"/>
</dbReference>
<name>A0A6L4WR88_9BACT</name>
<dbReference type="InterPro" id="IPR015928">
    <property type="entry name" value="Aconitase/3IPM_dehydase_swvl"/>
</dbReference>
<organism evidence="8 11">
    <name type="scientific">Poseidonibacter ostreae</name>
    <dbReference type="NCBI Taxonomy" id="2654171"/>
    <lineage>
        <taxon>Bacteria</taxon>
        <taxon>Pseudomonadati</taxon>
        <taxon>Campylobacterota</taxon>
        <taxon>Epsilonproteobacteria</taxon>
        <taxon>Campylobacterales</taxon>
        <taxon>Arcobacteraceae</taxon>
        <taxon>Poseidonibacter</taxon>
    </lineage>
</organism>
<dbReference type="InterPro" id="IPR000573">
    <property type="entry name" value="AconitaseA/IPMdHydase_ssu_swvl"/>
</dbReference>
<dbReference type="InterPro" id="IPR015931">
    <property type="entry name" value="Acnase/IPM_dHydase_lsu_aba_1/3"/>
</dbReference>
<keyword evidence="10" id="KW-1185">Reference proteome</keyword>
<evidence type="ECO:0000256" key="3">
    <source>
        <dbReference type="ARBA" id="ARBA00022723"/>
    </source>
</evidence>
<dbReference type="EMBL" id="WFKK01000031">
    <property type="protein sequence ID" value="KAB7887574.1"/>
    <property type="molecule type" value="Genomic_DNA"/>
</dbReference>